<proteinExistence type="predicted"/>
<evidence type="ECO:0000259" key="2">
    <source>
        <dbReference type="Pfam" id="PF00501"/>
    </source>
</evidence>
<evidence type="ECO:0000256" key="1">
    <source>
        <dbReference type="ARBA" id="ARBA00022598"/>
    </source>
</evidence>
<dbReference type="PANTHER" id="PTHR43767">
    <property type="entry name" value="LONG-CHAIN-FATTY-ACID--COA LIGASE"/>
    <property type="match status" value="1"/>
</dbReference>
<evidence type="ECO:0000313" key="3">
    <source>
        <dbReference type="EMBL" id="GGO26920.1"/>
    </source>
</evidence>
<dbReference type="InterPro" id="IPR050237">
    <property type="entry name" value="ATP-dep_AMP-bd_enzyme"/>
</dbReference>
<dbReference type="InterPro" id="IPR000873">
    <property type="entry name" value="AMP-dep_synth/lig_dom"/>
</dbReference>
<sequence length="454" mass="46655">MKAVFEALAHHAVMRPGDVAFADGETSITWAELASRVAGAATVLRNGPRVVGLRLNGIPMVVADLAATLAGCRVVPVPWFFSPGQVQHLLADSGATLLEALPAASGGTLDYPGGADRVIYTSGTTGRPKGVILGDRQLGAQIDALSRAIAPGPQDRYLSVLPLAQLLEQICGVYLPIVAGATCIISPEAGASIFTGDGRTLATVAAQVRPTVTVLAPRQLTLWVAAIRAGAPVPDSLRLVAVGGAPVSPRLVAEARELGLPVAEGYGLSEGCSVAALARPDGDGMIPLPGATIRIEAGEIVIDGPAVMDGYLGRAPQDGAWHTGDMGRLQDGRLTVLGRRDGMILRASGRNIAPEWVEAEALADPAIPVAALVLTGEDQLVLVLGAARQPDLAALQTRLGALPVYARPDALLIVDPRSDGLIRPSGTADRRVAADLVASNPSALMDLTLAETAA</sequence>
<dbReference type="OrthoDB" id="9803968at2"/>
<dbReference type="Gene3D" id="3.40.50.12780">
    <property type="entry name" value="N-terminal domain of ligase-like"/>
    <property type="match status" value="1"/>
</dbReference>
<dbReference type="EMBL" id="BMLP01000001">
    <property type="protein sequence ID" value="GGO26920.1"/>
    <property type="molecule type" value="Genomic_DNA"/>
</dbReference>
<organism evidence="3 4">
    <name type="scientific">Gemmobacter aquaticus</name>
    <dbReference type="NCBI Taxonomy" id="490185"/>
    <lineage>
        <taxon>Bacteria</taxon>
        <taxon>Pseudomonadati</taxon>
        <taxon>Pseudomonadota</taxon>
        <taxon>Alphaproteobacteria</taxon>
        <taxon>Rhodobacterales</taxon>
        <taxon>Paracoccaceae</taxon>
        <taxon>Gemmobacter</taxon>
    </lineage>
</organism>
<dbReference type="InterPro" id="IPR020845">
    <property type="entry name" value="AMP-binding_CS"/>
</dbReference>
<comment type="caution">
    <text evidence="3">The sequence shown here is derived from an EMBL/GenBank/DDBJ whole genome shotgun (WGS) entry which is preliminary data.</text>
</comment>
<dbReference type="InterPro" id="IPR042099">
    <property type="entry name" value="ANL_N_sf"/>
</dbReference>
<feature type="domain" description="AMP-dependent synthetase/ligase" evidence="2">
    <location>
        <begin position="9"/>
        <end position="98"/>
    </location>
</feature>
<evidence type="ECO:0000313" key="4">
    <source>
        <dbReference type="Proteomes" id="UP000598196"/>
    </source>
</evidence>
<keyword evidence="4" id="KW-1185">Reference proteome</keyword>
<reference evidence="3 4" key="1">
    <citation type="journal article" date="2014" name="Int. J. Syst. Evol. Microbiol.">
        <title>Complete genome sequence of Corynebacterium casei LMG S-19264T (=DSM 44701T), isolated from a smear-ripened cheese.</title>
        <authorList>
            <consortium name="US DOE Joint Genome Institute (JGI-PGF)"/>
            <person name="Walter F."/>
            <person name="Albersmeier A."/>
            <person name="Kalinowski J."/>
            <person name="Ruckert C."/>
        </authorList>
    </citation>
    <scope>NUCLEOTIDE SEQUENCE [LARGE SCALE GENOMIC DNA]</scope>
    <source>
        <strain evidence="3 4">CGMCC 1.7029</strain>
    </source>
</reference>
<dbReference type="Proteomes" id="UP000598196">
    <property type="component" value="Unassembled WGS sequence"/>
</dbReference>
<protein>
    <submittedName>
        <fullName evidence="3">Long-chain acyl-CoA synthetase</fullName>
    </submittedName>
</protein>
<dbReference type="Pfam" id="PF00501">
    <property type="entry name" value="AMP-binding"/>
    <property type="match status" value="2"/>
</dbReference>
<name>A0A917YHY1_9RHOB</name>
<dbReference type="RefSeq" id="WP_146285433.1">
    <property type="nucleotide sequence ID" value="NZ_BMLP01000001.1"/>
</dbReference>
<dbReference type="PROSITE" id="PS00455">
    <property type="entry name" value="AMP_BINDING"/>
    <property type="match status" value="1"/>
</dbReference>
<gene>
    <name evidence="3" type="ORF">GCM10010991_08080</name>
</gene>
<feature type="domain" description="AMP-dependent synthetase/ligase" evidence="2">
    <location>
        <begin position="118"/>
        <end position="312"/>
    </location>
</feature>
<dbReference type="SUPFAM" id="SSF56801">
    <property type="entry name" value="Acetyl-CoA synthetase-like"/>
    <property type="match status" value="1"/>
</dbReference>
<dbReference type="PANTHER" id="PTHR43767:SF8">
    <property type="entry name" value="LONG-CHAIN-FATTY-ACID--COA LIGASE"/>
    <property type="match status" value="1"/>
</dbReference>
<accession>A0A917YHY1</accession>
<dbReference type="AlphaFoldDB" id="A0A917YHY1"/>
<keyword evidence="1" id="KW-0436">Ligase</keyword>